<dbReference type="CDD" id="cd00187">
    <property type="entry name" value="TOP4c"/>
    <property type="match status" value="1"/>
</dbReference>
<evidence type="ECO:0000256" key="18">
    <source>
        <dbReference type="SAM" id="MobiDB-lite"/>
    </source>
</evidence>
<evidence type="ECO:0000256" key="13">
    <source>
        <dbReference type="ARBA" id="ARBA00023125"/>
    </source>
</evidence>
<feature type="compositionally biased region" description="Basic and acidic residues" evidence="18">
    <location>
        <begin position="1311"/>
        <end position="1330"/>
    </location>
</feature>
<dbReference type="InterPro" id="IPR013760">
    <property type="entry name" value="Topo_IIA-like_dom_sf"/>
</dbReference>
<dbReference type="Pfam" id="PF00521">
    <property type="entry name" value="DNA_topoisoIV"/>
    <property type="match status" value="1"/>
</dbReference>
<dbReference type="InterPro" id="IPR034157">
    <property type="entry name" value="TOPRIM_TopoII"/>
</dbReference>
<evidence type="ECO:0000256" key="7">
    <source>
        <dbReference type="ARBA" id="ARBA00011080"/>
    </source>
</evidence>
<dbReference type="Gene3D" id="3.30.565.10">
    <property type="entry name" value="Histidine kinase-like ATPase, C-terminal domain"/>
    <property type="match status" value="1"/>
</dbReference>
<dbReference type="InterPro" id="IPR001241">
    <property type="entry name" value="Topo_IIA"/>
</dbReference>
<dbReference type="CDD" id="cd03481">
    <property type="entry name" value="TopoIIA_Trans_ScTopoIIA"/>
    <property type="match status" value="1"/>
</dbReference>
<evidence type="ECO:0000256" key="6">
    <source>
        <dbReference type="ARBA" id="ARBA00004642"/>
    </source>
</evidence>
<keyword evidence="13 16" id="KW-0238">DNA-binding</keyword>
<evidence type="ECO:0000256" key="9">
    <source>
        <dbReference type="ARBA" id="ARBA00022741"/>
    </source>
</evidence>
<evidence type="ECO:0000256" key="10">
    <source>
        <dbReference type="ARBA" id="ARBA00022840"/>
    </source>
</evidence>
<keyword evidence="11" id="KW-0460">Magnesium</keyword>
<keyword evidence="15" id="KW-0539">Nucleus</keyword>
<dbReference type="FunFam" id="3.30.1490.30:FF:000001">
    <property type="entry name" value="DNA topoisomerase 2"/>
    <property type="match status" value="1"/>
</dbReference>
<dbReference type="Gene3D" id="3.40.50.670">
    <property type="match status" value="1"/>
</dbReference>
<dbReference type="PRINTS" id="PR01158">
    <property type="entry name" value="TOPISMRASEII"/>
</dbReference>
<dbReference type="PANTHER" id="PTHR10169:SF38">
    <property type="entry name" value="DNA TOPOISOMERASE 2"/>
    <property type="match status" value="1"/>
</dbReference>
<dbReference type="Pfam" id="PF00204">
    <property type="entry name" value="DNA_gyraseB"/>
    <property type="match status" value="1"/>
</dbReference>
<evidence type="ECO:0000256" key="4">
    <source>
        <dbReference type="ARBA" id="ARBA00001946"/>
    </source>
</evidence>
<dbReference type="Pfam" id="PF01751">
    <property type="entry name" value="Toprim"/>
    <property type="match status" value="1"/>
</dbReference>
<dbReference type="Pfam" id="PF16898">
    <property type="entry name" value="TOPRIM_C"/>
    <property type="match status" value="1"/>
</dbReference>
<feature type="compositionally biased region" description="Basic residues" evidence="18">
    <location>
        <begin position="37"/>
        <end position="52"/>
    </location>
</feature>
<evidence type="ECO:0000256" key="8">
    <source>
        <dbReference type="ARBA" id="ARBA00022723"/>
    </source>
</evidence>
<dbReference type="EMBL" id="JASAOG010000008">
    <property type="protein sequence ID" value="KAK0067154.1"/>
    <property type="molecule type" value="Genomic_DNA"/>
</dbReference>
<evidence type="ECO:0000256" key="16">
    <source>
        <dbReference type="PROSITE-ProRule" id="PRU01384"/>
    </source>
</evidence>
<feature type="region of interest" description="Disordered" evidence="18">
    <location>
        <begin position="1311"/>
        <end position="1696"/>
    </location>
</feature>
<evidence type="ECO:0000256" key="14">
    <source>
        <dbReference type="ARBA" id="ARBA00023235"/>
    </source>
</evidence>
<dbReference type="FunFam" id="1.10.268.10:FF:000002">
    <property type="entry name" value="DNA topoisomerase 2"/>
    <property type="match status" value="1"/>
</dbReference>
<sequence length="1696" mass="190092">MGKKTTGKENNGKVNNGEINTGENNNGKENNGERKQRERKQRGKKTTGKKTTGKMSGGNSELKWKTLFDNMQAKTEAALAKKPKPAKEPKEPVETHRDFMDVDGDADSNKRLSVERIYQKKTQLEHILLRPDTYIGSVESVTQAMWVMDIENNKMVQKEITFVPGLYKIFDEIIVNAADNKQRDPKMDCIKIEIDPETNKIKVWNNGKGIPVVEHKTEKMFVPTMIFGHLLTSSNYDDSEKKVTGGRNGYGAKLCNIFSKKFIVETSCNEYKKAFKQTWADNMSKTKEPTITEAKDSDFTSVTFYPDLEKFKMEKLDEDVVALFTRRAYDVAASSKGVKVFLNGKRLPIKGFKDYIDLYLKEKTDDAGAPLKLVYEVVNDRWEVAVSMSDRGFQQVSFVNSIATTKGGRHVEYIADQCVSKLIEVVRKKNKGGVNIKPFQVKNHLWVFVNCLIENPTFDSQTKENMTKQAKSFGSKCQLSEKFITQVSKSGIVESILSWMKFKAQAQLNQKCHSSKHSKLKGIPKLDDANDAGTRNSQSCTLILTEGDSAKSLAVAGLGVIGRDRYGVFPLRGKLLNVREATHKQILDNAEINNIIKILGLHFKENYDDPTKLSQLRYGKLMIMTDQDQDGSHIKGLIINFIHHFWPALIRHNFVEEFITPIVKVSKGKKELSFYSLPEFEEWKKATDNWHTYKVKYYKGLGTSTSKEAKDYFSDMVRHRIPFRYGGGEDDTAINLAFSKKKIEERKEWLTNHMEEKKRRQDMGLPELYLYGKDTRAITFSDFINRELILFSNTDIVRSIPSLLDGLKPGQRKVMFTCIKRNLVNKELKVAQLAGSVAEQSAYHHGENALMGTIINLAQNFVGSNNLNLLQPLGQFGTRIHGGKDAASPRYIFTMLSPLARHVFNPNDDALLTDLYDDNQKIEPEWYCPIIPMVLVNGAEGIGTGWSTKIPNYDVREIVANIQRMLDGEEPLPMLPSFKGFKGVIEETGAGDGRYAVHGEISVINESTVEITELPIRTWTQNYKEDVLEPMLHGTEKQPSMITDYKEYNTDSTVKFVVKMAPEKLMQYEQEGLHKIFKLSTTISTNSMVLFNSLGCIKRYERVEDIIREFFGVRLTYYEKRKDFLEGMLAAESLKFDNIARFIMEKIEGTIVVENKPKKELIQLLVRRGYDSDPVKAWKLAQNKGKDDLLDTEESEEDTSGPDYNYIITMPILNLTKEKKDELCKQRDAKADELRSLRRKSPKDLWQDDLAAFLTTLEEVEKAEKEVEVDAKPMKLGKIGKVKPKKAVVDTLPTPNGRRIVPKISSAVKAKGEKDAARKLFKEKVKKEMTGDDDTNMADDVKKEGDEEATSTSSTTAARGGKAGRGSRGGRGRGGATGVAREKKTSQGSPTKGGKKGKKKNPWSDSEGSDNISDISDLEDDSKFKSDVVIPRETSRRAAAAQVKYKFDLDDSEIEEDDNDEADDFKPYDAETGVIGAENGTNGSLNGDDDIIAMSSDEDKPKPKPATEKPKPVKEKPVKEKPVKPAKEKAEKPKKPAAPKNRPAAAKSAASVNVDLSDDDQEVKTSSNTAALSNKELYPISDDDDDDDDLFKPKAKAKPKAAPKAPAASKPAAAPKAPKAPKPAAEKVVKKRKKNNSDSDDSDSFVPTKKTVGKKAAKTSDSEDLSFTPPPARATTGRAKAPVKYNFDDDDDDDFD</sequence>
<dbReference type="SMART" id="SM00433">
    <property type="entry name" value="TOP2c"/>
    <property type="match status" value="1"/>
</dbReference>
<dbReference type="GO" id="GO:0006265">
    <property type="term" value="P:DNA topological change"/>
    <property type="evidence" value="ECO:0007669"/>
    <property type="project" value="UniProtKB-UniRule"/>
</dbReference>
<evidence type="ECO:0000256" key="17">
    <source>
        <dbReference type="RuleBase" id="RU362094"/>
    </source>
</evidence>
<evidence type="ECO:0000256" key="12">
    <source>
        <dbReference type="ARBA" id="ARBA00023029"/>
    </source>
</evidence>
<dbReference type="Pfam" id="PF02518">
    <property type="entry name" value="HATPase_c"/>
    <property type="match status" value="1"/>
</dbReference>
<evidence type="ECO:0000256" key="15">
    <source>
        <dbReference type="ARBA" id="ARBA00023242"/>
    </source>
</evidence>
<dbReference type="InterPro" id="IPR050634">
    <property type="entry name" value="DNA_Topoisomerase_II"/>
</dbReference>
<dbReference type="InterPro" id="IPR013506">
    <property type="entry name" value="Topo_IIA_bsu_dom2"/>
</dbReference>
<feature type="compositionally biased region" description="Low complexity" evidence="18">
    <location>
        <begin position="1602"/>
        <end position="1617"/>
    </location>
</feature>
<reference evidence="21" key="2">
    <citation type="submission" date="2023-04" db="EMBL/GenBank/DDBJ databases">
        <authorList>
            <person name="Bu L."/>
            <person name="Lu L."/>
            <person name="Laidemitt M.R."/>
            <person name="Zhang S.M."/>
            <person name="Mutuku M."/>
            <person name="Mkoji G."/>
            <person name="Steinauer M."/>
            <person name="Loker E.S."/>
        </authorList>
    </citation>
    <scope>NUCLEOTIDE SEQUENCE</scope>
    <source>
        <strain evidence="21">KasaAsao</strain>
        <tissue evidence="21">Whole Snail</tissue>
    </source>
</reference>
<evidence type="ECO:0000256" key="5">
    <source>
        <dbReference type="ARBA" id="ARBA00004604"/>
    </source>
</evidence>
<dbReference type="InterPro" id="IPR013757">
    <property type="entry name" value="Topo_IIA_A_a_sf"/>
</dbReference>
<evidence type="ECO:0000256" key="11">
    <source>
        <dbReference type="ARBA" id="ARBA00022842"/>
    </source>
</evidence>
<feature type="active site" description="O-(5'-phospho-DNA)-tyrosine intermediate" evidence="16">
    <location>
        <position position="891"/>
    </location>
</feature>
<name>A0AAD8C662_BIOPF</name>
<dbReference type="FunFam" id="3.40.50.670:FF:000001">
    <property type="entry name" value="DNA topoisomerase 2"/>
    <property type="match status" value="2"/>
</dbReference>
<dbReference type="SMART" id="SM00434">
    <property type="entry name" value="TOP4c"/>
    <property type="match status" value="1"/>
</dbReference>
<protein>
    <recommendedName>
        <fullName evidence="17">DNA topoisomerase 2</fullName>
        <ecNumber evidence="17">5.6.2.2</ecNumber>
    </recommendedName>
</protein>
<dbReference type="Gene3D" id="1.10.268.10">
    <property type="entry name" value="Topoisomerase, domain 3"/>
    <property type="match status" value="1"/>
</dbReference>
<proteinExistence type="inferred from homology"/>
<dbReference type="PROSITE" id="PS52040">
    <property type="entry name" value="TOPO_IIA"/>
    <property type="match status" value="1"/>
</dbReference>
<keyword evidence="22" id="KW-1185">Reference proteome</keyword>
<feature type="compositionally biased region" description="Low complexity" evidence="18">
    <location>
        <begin position="1350"/>
        <end position="1360"/>
    </location>
</feature>
<comment type="similarity">
    <text evidence="7 17">Belongs to the type II topoisomerase family.</text>
</comment>
<keyword evidence="8" id="KW-0479">Metal-binding</keyword>
<evidence type="ECO:0000259" key="19">
    <source>
        <dbReference type="PROSITE" id="PS50880"/>
    </source>
</evidence>
<accession>A0AAD8C662</accession>
<dbReference type="Gene3D" id="3.30.1360.40">
    <property type="match status" value="1"/>
</dbReference>
<evidence type="ECO:0000256" key="3">
    <source>
        <dbReference type="ARBA" id="ARBA00001936"/>
    </source>
</evidence>
<dbReference type="GO" id="GO:0046872">
    <property type="term" value="F:metal ion binding"/>
    <property type="evidence" value="ECO:0007669"/>
    <property type="project" value="UniProtKB-KW"/>
</dbReference>
<dbReference type="InterPro" id="IPR018522">
    <property type="entry name" value="TopoIIA_CS"/>
</dbReference>
<keyword evidence="9 17" id="KW-0547">Nucleotide-binding</keyword>
<feature type="compositionally biased region" description="Low complexity" evidence="18">
    <location>
        <begin position="1538"/>
        <end position="1550"/>
    </location>
</feature>
<dbReference type="InterPro" id="IPR002205">
    <property type="entry name" value="Topo_IIA_dom_A"/>
</dbReference>
<dbReference type="InterPro" id="IPR003594">
    <property type="entry name" value="HATPase_dom"/>
</dbReference>
<dbReference type="SUPFAM" id="SSF55874">
    <property type="entry name" value="ATPase domain of HSP90 chaperone/DNA topoisomerase II/histidine kinase"/>
    <property type="match status" value="1"/>
</dbReference>
<evidence type="ECO:0000313" key="22">
    <source>
        <dbReference type="Proteomes" id="UP001233172"/>
    </source>
</evidence>
<dbReference type="Gene3D" id="3.90.199.10">
    <property type="entry name" value="Topoisomerase II, domain 5"/>
    <property type="match status" value="1"/>
</dbReference>
<dbReference type="GO" id="GO:0003918">
    <property type="term" value="F:DNA topoisomerase type II (double strand cut, ATP-hydrolyzing) activity"/>
    <property type="evidence" value="ECO:0007669"/>
    <property type="project" value="UniProtKB-UniRule"/>
</dbReference>
<dbReference type="CDD" id="cd03365">
    <property type="entry name" value="TOPRIM_TopoIIA"/>
    <property type="match status" value="1"/>
</dbReference>
<comment type="subcellular location">
    <subcellularLocation>
        <location evidence="5">Nucleus</location>
        <location evidence="5">Nucleolus</location>
    </subcellularLocation>
    <subcellularLocation>
        <location evidence="6">Nucleus</location>
        <location evidence="6">Nucleoplasm</location>
    </subcellularLocation>
</comment>
<feature type="compositionally biased region" description="Acidic residues" evidence="18">
    <location>
        <begin position="1450"/>
        <end position="1463"/>
    </location>
</feature>
<comment type="cofactor">
    <cofactor evidence="4">
        <name>Mg(2+)</name>
        <dbReference type="ChEBI" id="CHEBI:18420"/>
    </cofactor>
</comment>
<dbReference type="PROSITE" id="PS50880">
    <property type="entry name" value="TOPRIM"/>
    <property type="match status" value="1"/>
</dbReference>
<dbReference type="CDD" id="cd16930">
    <property type="entry name" value="HATPase_TopII-like"/>
    <property type="match status" value="1"/>
</dbReference>
<keyword evidence="14 16" id="KW-0413">Isomerase</keyword>
<feature type="compositionally biased region" description="Low complexity" evidence="18">
    <location>
        <begin position="12"/>
        <end position="29"/>
    </location>
</feature>
<comment type="caution">
    <text evidence="21">The sequence shown here is derived from an EMBL/GenBank/DDBJ whole genome shotgun (WGS) entry which is preliminary data.</text>
</comment>
<dbReference type="FunFam" id="3.90.199.10:FF:000002">
    <property type="entry name" value="DNA topoisomerase 2"/>
    <property type="match status" value="1"/>
</dbReference>
<comment type="cofactor">
    <cofactor evidence="2">
        <name>Ca(2+)</name>
        <dbReference type="ChEBI" id="CHEBI:29108"/>
    </cofactor>
</comment>
<comment type="subunit">
    <text evidence="17">Homodimer.</text>
</comment>
<dbReference type="InterPro" id="IPR031660">
    <property type="entry name" value="TOPRIM_C"/>
</dbReference>
<dbReference type="Proteomes" id="UP001233172">
    <property type="component" value="Unassembled WGS sequence"/>
</dbReference>
<dbReference type="GO" id="GO:0005524">
    <property type="term" value="F:ATP binding"/>
    <property type="evidence" value="ECO:0007669"/>
    <property type="project" value="UniProtKB-UniRule"/>
</dbReference>
<gene>
    <name evidence="21" type="ORF">Bpfe_003252</name>
</gene>
<dbReference type="InterPro" id="IPR020568">
    <property type="entry name" value="Ribosomal_Su5_D2-typ_SF"/>
</dbReference>
<dbReference type="SUPFAM" id="SSF54211">
    <property type="entry name" value="Ribosomal protein S5 domain 2-like"/>
    <property type="match status" value="1"/>
</dbReference>
<dbReference type="InterPro" id="IPR013759">
    <property type="entry name" value="Topo_IIA_B_C"/>
</dbReference>
<feature type="compositionally biased region" description="Polar residues" evidence="18">
    <location>
        <begin position="1403"/>
        <end position="1414"/>
    </location>
</feature>
<dbReference type="Gene3D" id="3.30.1490.30">
    <property type="match status" value="1"/>
</dbReference>
<reference evidence="21" key="1">
    <citation type="journal article" date="2023" name="PLoS Negl. Trop. Dis.">
        <title>A genome sequence for Biomphalaria pfeifferi, the major vector snail for the human-infecting parasite Schistosoma mansoni.</title>
        <authorList>
            <person name="Bu L."/>
            <person name="Lu L."/>
            <person name="Laidemitt M.R."/>
            <person name="Zhang S.M."/>
            <person name="Mutuku M."/>
            <person name="Mkoji G."/>
            <person name="Steinauer M."/>
            <person name="Loker E.S."/>
        </authorList>
    </citation>
    <scope>NUCLEOTIDE SEQUENCE</scope>
    <source>
        <strain evidence="21">KasaAsao</strain>
    </source>
</reference>
<dbReference type="InterPro" id="IPR006171">
    <property type="entry name" value="TOPRIM_dom"/>
</dbReference>
<dbReference type="GO" id="GO:0000819">
    <property type="term" value="P:sister chromatid segregation"/>
    <property type="evidence" value="ECO:0007669"/>
    <property type="project" value="TreeGrafter"/>
</dbReference>
<evidence type="ECO:0000256" key="2">
    <source>
        <dbReference type="ARBA" id="ARBA00001913"/>
    </source>
</evidence>
<feature type="compositionally biased region" description="Basic and acidic residues" evidence="18">
    <location>
        <begin position="1"/>
        <end position="11"/>
    </location>
</feature>
<keyword evidence="10 17" id="KW-0067">ATP-binding</keyword>
<dbReference type="GO" id="GO:0000712">
    <property type="term" value="P:resolution of meiotic recombination intermediates"/>
    <property type="evidence" value="ECO:0007669"/>
    <property type="project" value="TreeGrafter"/>
</dbReference>
<keyword evidence="12 16" id="KW-0799">Topoisomerase</keyword>
<feature type="compositionally biased region" description="Basic and acidic residues" evidence="18">
    <location>
        <begin position="1497"/>
        <end position="1534"/>
    </location>
</feature>
<dbReference type="EC" id="5.6.2.2" evidence="17"/>
<dbReference type="PRINTS" id="PR00418">
    <property type="entry name" value="TPI2FAMILY"/>
</dbReference>
<dbReference type="InterPro" id="IPR001154">
    <property type="entry name" value="TopoII_euk"/>
</dbReference>
<dbReference type="FunFam" id="3.30.1360.40:FF:000003">
    <property type="entry name" value="DNA topoisomerase 2"/>
    <property type="match status" value="1"/>
</dbReference>
<dbReference type="GO" id="GO:0005730">
    <property type="term" value="C:nucleolus"/>
    <property type="evidence" value="ECO:0007669"/>
    <property type="project" value="UniProtKB-SubCell"/>
</dbReference>
<feature type="domain" description="Topo IIA-type catalytic" evidence="20">
    <location>
        <begin position="800"/>
        <end position="1250"/>
    </location>
</feature>
<dbReference type="Gene3D" id="3.30.230.10">
    <property type="match status" value="1"/>
</dbReference>
<feature type="compositionally biased region" description="Gly residues" evidence="18">
    <location>
        <begin position="1361"/>
        <end position="1377"/>
    </location>
</feature>
<dbReference type="FunFam" id="3.30.230.10:FF:000008">
    <property type="entry name" value="DNA topoisomerase 2"/>
    <property type="match status" value="1"/>
</dbReference>
<organism evidence="21 22">
    <name type="scientific">Biomphalaria pfeifferi</name>
    <name type="common">Bloodfluke planorb</name>
    <name type="synonym">Freshwater snail</name>
    <dbReference type="NCBI Taxonomy" id="112525"/>
    <lineage>
        <taxon>Eukaryota</taxon>
        <taxon>Metazoa</taxon>
        <taxon>Spiralia</taxon>
        <taxon>Lophotrochozoa</taxon>
        <taxon>Mollusca</taxon>
        <taxon>Gastropoda</taxon>
        <taxon>Heterobranchia</taxon>
        <taxon>Euthyneura</taxon>
        <taxon>Panpulmonata</taxon>
        <taxon>Hygrophila</taxon>
        <taxon>Lymnaeoidea</taxon>
        <taxon>Planorbidae</taxon>
        <taxon>Biomphalaria</taxon>
    </lineage>
</organism>
<comment type="cofactor">
    <cofactor evidence="3">
        <name>Mn(2+)</name>
        <dbReference type="ChEBI" id="CHEBI:29035"/>
    </cofactor>
</comment>
<dbReference type="InterPro" id="IPR013758">
    <property type="entry name" value="Topo_IIA_A/C_ab"/>
</dbReference>
<feature type="region of interest" description="Disordered" evidence="18">
    <location>
        <begin position="1"/>
        <end position="66"/>
    </location>
</feature>
<dbReference type="InterPro" id="IPR036890">
    <property type="entry name" value="HATPase_C_sf"/>
</dbReference>
<dbReference type="Pfam" id="PF08070">
    <property type="entry name" value="DTHCT"/>
    <property type="match status" value="1"/>
</dbReference>
<dbReference type="GO" id="GO:0003677">
    <property type="term" value="F:DNA binding"/>
    <property type="evidence" value="ECO:0007669"/>
    <property type="project" value="UniProtKB-UniRule"/>
</dbReference>
<dbReference type="InterPro" id="IPR014721">
    <property type="entry name" value="Ribsml_uS5_D2-typ_fold_subgr"/>
</dbReference>
<evidence type="ECO:0000313" key="21">
    <source>
        <dbReference type="EMBL" id="KAK0067154.1"/>
    </source>
</evidence>
<dbReference type="FunFam" id="3.30.565.10:FF:000004">
    <property type="entry name" value="DNA topoisomerase 2"/>
    <property type="match status" value="1"/>
</dbReference>
<evidence type="ECO:0000256" key="1">
    <source>
        <dbReference type="ARBA" id="ARBA00000185"/>
    </source>
</evidence>
<dbReference type="GO" id="GO:0005654">
    <property type="term" value="C:nucleoplasm"/>
    <property type="evidence" value="ECO:0007669"/>
    <property type="project" value="UniProtKB-SubCell"/>
</dbReference>
<dbReference type="PANTHER" id="PTHR10169">
    <property type="entry name" value="DNA TOPOISOMERASE/GYRASE"/>
    <property type="match status" value="1"/>
</dbReference>
<comment type="catalytic activity">
    <reaction evidence="1 16 17">
        <text>ATP-dependent breakage, passage and rejoining of double-stranded DNA.</text>
        <dbReference type="EC" id="5.6.2.2"/>
    </reaction>
</comment>
<evidence type="ECO:0000259" key="20">
    <source>
        <dbReference type="PROSITE" id="PS52040"/>
    </source>
</evidence>
<dbReference type="PROSITE" id="PS00177">
    <property type="entry name" value="TOPOISOMERASE_II"/>
    <property type="match status" value="1"/>
</dbReference>
<comment type="function">
    <text evidence="17">Control of topological states of DNA by transient breakage and subsequent rejoining of DNA strands. Topoisomerase II makes double-strand breaks.</text>
</comment>
<dbReference type="SUPFAM" id="SSF56719">
    <property type="entry name" value="Type II DNA topoisomerase"/>
    <property type="match status" value="1"/>
</dbReference>
<dbReference type="InterPro" id="IPR012542">
    <property type="entry name" value="DTHCT"/>
</dbReference>
<feature type="domain" description="Toprim" evidence="19">
    <location>
        <begin position="540"/>
        <end position="657"/>
    </location>
</feature>